<evidence type="ECO:0000256" key="9">
    <source>
        <dbReference type="ARBA" id="ARBA00023204"/>
    </source>
</evidence>
<protein>
    <recommendedName>
        <fullName evidence="12">DNA 3'-5' helicase</fullName>
        <ecNumber evidence="12">5.6.2.4</ecNumber>
    </recommendedName>
</protein>
<accession>A0A967ARD3</accession>
<keyword evidence="4 14" id="KW-0378">Hydrolase</keyword>
<feature type="domain" description="UvrD-like helicase ATP-binding" evidence="15">
    <location>
        <begin position="1"/>
        <end position="479"/>
    </location>
</feature>
<evidence type="ECO:0000256" key="3">
    <source>
        <dbReference type="ARBA" id="ARBA00022763"/>
    </source>
</evidence>
<dbReference type="GO" id="GO:0005829">
    <property type="term" value="C:cytosol"/>
    <property type="evidence" value="ECO:0007669"/>
    <property type="project" value="TreeGrafter"/>
</dbReference>
<dbReference type="AlphaFoldDB" id="A0A967ARD3"/>
<dbReference type="InterPro" id="IPR000212">
    <property type="entry name" value="DNA_helicase_UvrD/REP"/>
</dbReference>
<keyword evidence="10" id="KW-0413">Isomerase</keyword>
<evidence type="ECO:0000256" key="5">
    <source>
        <dbReference type="ARBA" id="ARBA00022806"/>
    </source>
</evidence>
<keyword evidence="8" id="KW-0238">DNA-binding</keyword>
<dbReference type="Pfam" id="PF13361">
    <property type="entry name" value="UvrD_C"/>
    <property type="match status" value="2"/>
</dbReference>
<proteinExistence type="predicted"/>
<evidence type="ECO:0000313" key="18">
    <source>
        <dbReference type="Proteomes" id="UP000707206"/>
    </source>
</evidence>
<comment type="catalytic activity">
    <reaction evidence="13">
        <text>ATP + H2O = ADP + phosphate + H(+)</text>
        <dbReference type="Rhea" id="RHEA:13065"/>
        <dbReference type="ChEBI" id="CHEBI:15377"/>
        <dbReference type="ChEBI" id="CHEBI:15378"/>
        <dbReference type="ChEBI" id="CHEBI:30616"/>
        <dbReference type="ChEBI" id="CHEBI:43474"/>
        <dbReference type="ChEBI" id="CHEBI:456216"/>
        <dbReference type="EC" id="5.6.2.4"/>
    </reaction>
</comment>
<evidence type="ECO:0000256" key="6">
    <source>
        <dbReference type="ARBA" id="ARBA00022839"/>
    </source>
</evidence>
<dbReference type="Proteomes" id="UP000707206">
    <property type="component" value="Unassembled WGS sequence"/>
</dbReference>
<evidence type="ECO:0000256" key="11">
    <source>
        <dbReference type="ARBA" id="ARBA00034617"/>
    </source>
</evidence>
<keyword evidence="9" id="KW-0234">DNA repair</keyword>
<comment type="caution">
    <text evidence="17">The sequence shown here is derived from an EMBL/GenBank/DDBJ whole genome shotgun (WGS) entry which is preliminary data.</text>
</comment>
<dbReference type="SUPFAM" id="SSF52540">
    <property type="entry name" value="P-loop containing nucleoside triphosphate hydrolases"/>
    <property type="match status" value="1"/>
</dbReference>
<feature type="domain" description="UvrD-like helicase C-terminal" evidence="16">
    <location>
        <begin position="480"/>
        <end position="736"/>
    </location>
</feature>
<dbReference type="InterPro" id="IPR014017">
    <property type="entry name" value="DNA_helicase_UvrD-like_C"/>
</dbReference>
<dbReference type="RefSeq" id="WP_152573360.1">
    <property type="nucleotide sequence ID" value="NZ_VIKU02000001.1"/>
</dbReference>
<dbReference type="GO" id="GO:0004527">
    <property type="term" value="F:exonuclease activity"/>
    <property type="evidence" value="ECO:0007669"/>
    <property type="project" value="UniProtKB-KW"/>
</dbReference>
<gene>
    <name evidence="17" type="ORF">FK220_006075</name>
</gene>
<dbReference type="EC" id="5.6.2.4" evidence="12"/>
<dbReference type="PROSITE" id="PS51198">
    <property type="entry name" value="UVRD_HELICASE_ATP_BIND"/>
    <property type="match status" value="1"/>
</dbReference>
<reference evidence="17" key="1">
    <citation type="submission" date="2019-07" db="EMBL/GenBank/DDBJ databases">
        <authorList>
            <person name="De-Chao Zhang Q."/>
        </authorList>
    </citation>
    <scope>NUCLEOTIDE SEQUENCE</scope>
    <source>
        <strain evidence="17">TP-CH-4</strain>
    </source>
</reference>
<evidence type="ECO:0000256" key="10">
    <source>
        <dbReference type="ARBA" id="ARBA00023235"/>
    </source>
</evidence>
<dbReference type="EMBL" id="VIKU02000001">
    <property type="protein sequence ID" value="NHF58898.1"/>
    <property type="molecule type" value="Genomic_DNA"/>
</dbReference>
<evidence type="ECO:0000259" key="15">
    <source>
        <dbReference type="PROSITE" id="PS51198"/>
    </source>
</evidence>
<name>A0A967ARD3_9FLAO</name>
<dbReference type="GO" id="GO:0043138">
    <property type="term" value="F:3'-5' DNA helicase activity"/>
    <property type="evidence" value="ECO:0007669"/>
    <property type="project" value="UniProtKB-EC"/>
</dbReference>
<dbReference type="GO" id="GO:0003677">
    <property type="term" value="F:DNA binding"/>
    <property type="evidence" value="ECO:0007669"/>
    <property type="project" value="UniProtKB-KW"/>
</dbReference>
<keyword evidence="18" id="KW-1185">Reference proteome</keyword>
<evidence type="ECO:0000313" key="17">
    <source>
        <dbReference type="EMBL" id="NHF58898.1"/>
    </source>
</evidence>
<evidence type="ECO:0000256" key="2">
    <source>
        <dbReference type="ARBA" id="ARBA00022741"/>
    </source>
</evidence>
<evidence type="ECO:0000256" key="1">
    <source>
        <dbReference type="ARBA" id="ARBA00022722"/>
    </source>
</evidence>
<sequence>MATLFDVQETPKKDHPFKIFNASAGSGKTHTLTREYLKIVLSSPKGYSRILALTFTNKAVEEMKHRILGSLHDFANTFDIKKAKPLFLDVQKEIGLDSETLRIRSRDALKEILHNYAFFDISTIDKFTHRLIRTFAKDLKLPQNFEVILDNDLLLSEAVSRLILKAGSDSLLTQILIEFAFEKIDDDKSWDVAHDLNKIGKLLFSENHAVHLEKFHDKGIEDFLELRKLFQQKIKSAQGHMVLQATKILEYIESNGLEFADFTGGYFPKYIQKIAEGDTNLDFDRSWRVDFGSKPLYNKTCPDHTKARIDALLPEFIESFSAIKRHYYEMALLKNAYNNIVPLTVLNGLQQEVKQLQKERDQLSISEFNTIISKEIKNQPAPFIYERLGEKYRHYFIDEFQDTSRMQWENLVPLIANALESQDAQGKTGSLFLVGDAKQAIYRWRGGRAEQFLDLILNRANPFVIAPKVYPLPTNYRSHEEIIAFNNNFFTISAPFLNNQLYQQLFLEGNQQLPNTKKGGYVQLTFVEETVEEDKDLLYGMATLQTIEKVLQKGHTYSDICILVRSNKEGVALADFLTKQHIPVISSESLLLLSSEKVRFLIDLLHYQNQFGDLAISYNVLFFLSKGKESRHEFIARHLGDLEAVLKDEFGFDLELMKQKSVYDILELAIRQFNLANESDAYILFLMDTVLEVEQKEGTGIRSFLAYWEKKKDSLGLSAPDHLNAVQVMTVHKAKGLEFPIVIFPYANEYLYKRMDKKLWLPVDQNDYCEFEELLVNEKKEVLRYGAIAKQLYEEEEQKMELDAFNVLYVALTRAEKALFIVTRKQLDKTGGHNTDYYSGLFIHFLREKGLWDPSKDTFSFGKLDPIKKETDAIVAYIPYQYTHKERPGFRILTSTGNLWDTEREAALSKGNLIHEAMGILETVEDIDDVLMALSRRGEVQGEELTLVKETMGQLVHHPELAVYYQKGYEVRNEKDIMTADGHIIRPDRLVFDGKNVSIIDYKTGKRNASYQRQLNGYAHTLRQMGYVVENKIIVYINETITPEFI</sequence>
<comment type="catalytic activity">
    <reaction evidence="11">
        <text>Couples ATP hydrolysis with the unwinding of duplex DNA by translocating in the 3'-5' direction.</text>
        <dbReference type="EC" id="5.6.2.4"/>
    </reaction>
</comment>
<evidence type="ECO:0000256" key="12">
    <source>
        <dbReference type="ARBA" id="ARBA00034808"/>
    </source>
</evidence>
<dbReference type="PROSITE" id="PS51217">
    <property type="entry name" value="UVRD_HELICASE_CTER"/>
    <property type="match status" value="1"/>
</dbReference>
<reference evidence="17" key="2">
    <citation type="submission" date="2020-03" db="EMBL/GenBank/DDBJ databases">
        <title>Flavobacteriaceae bacterium strain TP-CH-4, a member of the family Flavobacteriaceae isolated from a deep-sea seamount.</title>
        <authorList>
            <person name="Zhang D.-C."/>
        </authorList>
    </citation>
    <scope>NUCLEOTIDE SEQUENCE</scope>
    <source>
        <strain evidence="17">TP-CH-4</strain>
    </source>
</reference>
<dbReference type="InterPro" id="IPR027417">
    <property type="entry name" value="P-loop_NTPase"/>
</dbReference>
<evidence type="ECO:0000256" key="7">
    <source>
        <dbReference type="ARBA" id="ARBA00022840"/>
    </source>
</evidence>
<evidence type="ECO:0000256" key="13">
    <source>
        <dbReference type="ARBA" id="ARBA00048988"/>
    </source>
</evidence>
<dbReference type="PANTHER" id="PTHR11070:SF67">
    <property type="entry name" value="DNA 3'-5' HELICASE"/>
    <property type="match status" value="1"/>
</dbReference>
<keyword evidence="7 14" id="KW-0067">ATP-binding</keyword>
<keyword evidence="2 14" id="KW-0547">Nucleotide-binding</keyword>
<dbReference type="PANTHER" id="PTHR11070">
    <property type="entry name" value="UVRD / RECB / PCRA DNA HELICASE FAMILY MEMBER"/>
    <property type="match status" value="1"/>
</dbReference>
<feature type="binding site" evidence="14">
    <location>
        <begin position="22"/>
        <end position="29"/>
    </location>
    <ligand>
        <name>ATP</name>
        <dbReference type="ChEBI" id="CHEBI:30616"/>
    </ligand>
</feature>
<dbReference type="Gene3D" id="3.90.320.10">
    <property type="match status" value="1"/>
</dbReference>
<dbReference type="InterPro" id="IPR014016">
    <property type="entry name" value="UvrD-like_ATP-bd"/>
</dbReference>
<evidence type="ECO:0000256" key="4">
    <source>
        <dbReference type="ARBA" id="ARBA00022801"/>
    </source>
</evidence>
<evidence type="ECO:0000256" key="14">
    <source>
        <dbReference type="PROSITE-ProRule" id="PRU00560"/>
    </source>
</evidence>
<keyword evidence="5 14" id="KW-0347">Helicase</keyword>
<keyword evidence="6" id="KW-0269">Exonuclease</keyword>
<dbReference type="Gene3D" id="1.10.3170.10">
    <property type="entry name" value="Recbcd, chain B, domain 2"/>
    <property type="match status" value="1"/>
</dbReference>
<organism evidence="17 18">
    <name type="scientific">Pelagihabitans pacificus</name>
    <dbReference type="NCBI Taxonomy" id="2696054"/>
    <lineage>
        <taxon>Bacteria</taxon>
        <taxon>Pseudomonadati</taxon>
        <taxon>Bacteroidota</taxon>
        <taxon>Flavobacteriia</taxon>
        <taxon>Flavobacteriales</taxon>
        <taxon>Flavobacteriaceae</taxon>
        <taxon>Pelagihabitans</taxon>
    </lineage>
</organism>
<dbReference type="InterPro" id="IPR011604">
    <property type="entry name" value="PDDEXK-like_dom_sf"/>
</dbReference>
<dbReference type="GO" id="GO:0000725">
    <property type="term" value="P:recombinational repair"/>
    <property type="evidence" value="ECO:0007669"/>
    <property type="project" value="TreeGrafter"/>
</dbReference>
<dbReference type="Gene3D" id="3.40.50.300">
    <property type="entry name" value="P-loop containing nucleotide triphosphate hydrolases"/>
    <property type="match status" value="3"/>
</dbReference>
<evidence type="ECO:0000259" key="16">
    <source>
        <dbReference type="PROSITE" id="PS51217"/>
    </source>
</evidence>
<keyword evidence="3" id="KW-0227">DNA damage</keyword>
<dbReference type="GO" id="GO:0005524">
    <property type="term" value="F:ATP binding"/>
    <property type="evidence" value="ECO:0007669"/>
    <property type="project" value="UniProtKB-UniRule"/>
</dbReference>
<keyword evidence="1" id="KW-0540">Nuclease</keyword>
<dbReference type="Pfam" id="PF00580">
    <property type="entry name" value="UvrD-helicase"/>
    <property type="match status" value="1"/>
</dbReference>
<evidence type="ECO:0000256" key="8">
    <source>
        <dbReference type="ARBA" id="ARBA00023125"/>
    </source>
</evidence>